<reference evidence="2" key="1">
    <citation type="journal article" date="2022" name="Mol. Ecol. Resour.">
        <title>The genomes of chicory, endive, great burdock and yacon provide insights into Asteraceae palaeo-polyploidization history and plant inulin production.</title>
        <authorList>
            <person name="Fan W."/>
            <person name="Wang S."/>
            <person name="Wang H."/>
            <person name="Wang A."/>
            <person name="Jiang F."/>
            <person name="Liu H."/>
            <person name="Zhao H."/>
            <person name="Xu D."/>
            <person name="Zhang Y."/>
        </authorList>
    </citation>
    <scope>NUCLEOTIDE SEQUENCE [LARGE SCALE GENOMIC DNA]</scope>
    <source>
        <strain evidence="2">cv. Yunnan</strain>
    </source>
</reference>
<evidence type="ECO:0000313" key="1">
    <source>
        <dbReference type="EMBL" id="KAI3830254.1"/>
    </source>
</evidence>
<reference evidence="1 2" key="2">
    <citation type="journal article" date="2022" name="Mol. Ecol. Resour.">
        <title>The genomes of chicory, endive, great burdock and yacon provide insights into Asteraceae paleo-polyploidization history and plant inulin production.</title>
        <authorList>
            <person name="Fan W."/>
            <person name="Wang S."/>
            <person name="Wang H."/>
            <person name="Wang A."/>
            <person name="Jiang F."/>
            <person name="Liu H."/>
            <person name="Zhao H."/>
            <person name="Xu D."/>
            <person name="Zhang Y."/>
        </authorList>
    </citation>
    <scope>NUCLEOTIDE SEQUENCE [LARGE SCALE GENOMIC DNA]</scope>
    <source>
        <strain evidence="2">cv. Yunnan</strain>
        <tissue evidence="1">Leaves</tissue>
    </source>
</reference>
<evidence type="ECO:0000313" key="2">
    <source>
        <dbReference type="Proteomes" id="UP001056120"/>
    </source>
</evidence>
<accession>A0ACB9KDB2</accession>
<protein>
    <submittedName>
        <fullName evidence="1">Uncharacterized protein</fullName>
    </submittedName>
</protein>
<organism evidence="1 2">
    <name type="scientific">Smallanthus sonchifolius</name>
    <dbReference type="NCBI Taxonomy" id="185202"/>
    <lineage>
        <taxon>Eukaryota</taxon>
        <taxon>Viridiplantae</taxon>
        <taxon>Streptophyta</taxon>
        <taxon>Embryophyta</taxon>
        <taxon>Tracheophyta</taxon>
        <taxon>Spermatophyta</taxon>
        <taxon>Magnoliopsida</taxon>
        <taxon>eudicotyledons</taxon>
        <taxon>Gunneridae</taxon>
        <taxon>Pentapetalae</taxon>
        <taxon>asterids</taxon>
        <taxon>campanulids</taxon>
        <taxon>Asterales</taxon>
        <taxon>Asteraceae</taxon>
        <taxon>Asteroideae</taxon>
        <taxon>Heliantheae alliance</taxon>
        <taxon>Millerieae</taxon>
        <taxon>Smallanthus</taxon>
    </lineage>
</organism>
<dbReference type="Proteomes" id="UP001056120">
    <property type="component" value="Linkage Group LG01"/>
</dbReference>
<name>A0ACB9KDB2_9ASTR</name>
<proteinExistence type="predicted"/>
<sequence>MNLHPQIHSLTPHHTTPHHSRQNMHSHLHHHPITTTTAAAGNNLPPHLLLRAFSSHTTTNNNPPLLSNHYAFDEPFSTDSSPPTTARSFSSSSSASINHKEAEKRRRERINSHLNRLRTILPCNSKTDKASLLAKVVQRLKELKQTTSQIEHHESIPSETDEITVISLQNNLNDGRIIIKASMCCEDRSDLLGDMIQTLSSLQLSPVTVEMAAIGGRIRNIILVESDCRRDDCGELVRCVREALSCLVTSNLGSNQSSKRRRMMMCT</sequence>
<comment type="caution">
    <text evidence="1">The sequence shown here is derived from an EMBL/GenBank/DDBJ whole genome shotgun (WGS) entry which is preliminary data.</text>
</comment>
<keyword evidence="2" id="KW-1185">Reference proteome</keyword>
<dbReference type="EMBL" id="CM042018">
    <property type="protein sequence ID" value="KAI3830254.1"/>
    <property type="molecule type" value="Genomic_DNA"/>
</dbReference>
<gene>
    <name evidence="1" type="ORF">L1987_04391</name>
</gene>